<name>A0ABT5XG36_9EURY</name>
<evidence type="ECO:0000313" key="1">
    <source>
        <dbReference type="EMBL" id="MDF0593685.1"/>
    </source>
</evidence>
<comment type="caution">
    <text evidence="1">The sequence shown here is derived from an EMBL/GenBank/DDBJ whole genome shotgun (WGS) entry which is preliminary data.</text>
</comment>
<protein>
    <submittedName>
        <fullName evidence="1">Uncharacterized protein</fullName>
    </submittedName>
</protein>
<gene>
    <name evidence="1" type="ORF">P0O24_08820</name>
</gene>
<reference evidence="1 2" key="1">
    <citation type="submission" date="2023-03" db="EMBL/GenBank/DDBJ databases">
        <title>Whole genome sequencing of Methanotrichaceae archaeon M04Ac.</title>
        <authorList>
            <person name="Khomyakova M.A."/>
            <person name="Merkel A.Y."/>
            <person name="Slobodkin A.I."/>
        </authorList>
    </citation>
    <scope>NUCLEOTIDE SEQUENCE [LARGE SCALE GENOMIC DNA]</scope>
    <source>
        <strain evidence="1 2">M04Ac</strain>
    </source>
</reference>
<sequence>MQGRNLALILLMVIAPGVSAGLDGTATPTDLNSSETLSHITERQNGLHYIEEMTDIRVQYNEDLGYSSDILDEFVKKNITNRDAVMVTMAILVLASRTKDAASRIDPPDDYVKYHFYVQRSLDYLEEYLWNMGKFYETGNNAYAILARDAFNLSVYYYERSIEEFALVQKSGSADSSPA</sequence>
<organism evidence="1 2">
    <name type="scientific">Candidatus Methanocrinis alkalitolerans</name>
    <dbReference type="NCBI Taxonomy" id="3033395"/>
    <lineage>
        <taxon>Archaea</taxon>
        <taxon>Methanobacteriati</taxon>
        <taxon>Methanobacteriota</taxon>
        <taxon>Stenosarchaea group</taxon>
        <taxon>Methanomicrobia</taxon>
        <taxon>Methanotrichales</taxon>
        <taxon>Methanotrichaceae</taxon>
        <taxon>Methanocrinis</taxon>
    </lineage>
</organism>
<dbReference type="EMBL" id="JARFPL010000026">
    <property type="protein sequence ID" value="MDF0593685.1"/>
    <property type="molecule type" value="Genomic_DNA"/>
</dbReference>
<accession>A0ABT5XG36</accession>
<dbReference type="Proteomes" id="UP001215956">
    <property type="component" value="Unassembled WGS sequence"/>
</dbReference>
<proteinExistence type="predicted"/>
<evidence type="ECO:0000313" key="2">
    <source>
        <dbReference type="Proteomes" id="UP001215956"/>
    </source>
</evidence>
<keyword evidence="2" id="KW-1185">Reference proteome</keyword>
<dbReference type="RefSeq" id="WP_316969386.1">
    <property type="nucleotide sequence ID" value="NZ_JARFPL010000026.1"/>
</dbReference>